<feature type="compositionally biased region" description="Basic and acidic residues" evidence="2">
    <location>
        <begin position="753"/>
        <end position="764"/>
    </location>
</feature>
<evidence type="ECO:0000313" key="4">
    <source>
        <dbReference type="WBParaSite" id="Pan_g20562.t1"/>
    </source>
</evidence>
<reference evidence="3" key="1">
    <citation type="journal article" date="2013" name="Genetics">
        <title>The draft genome and transcriptome of Panagrellus redivivus are shaped by the harsh demands of a free-living lifestyle.</title>
        <authorList>
            <person name="Srinivasan J."/>
            <person name="Dillman A.R."/>
            <person name="Macchietto M.G."/>
            <person name="Heikkinen L."/>
            <person name="Lakso M."/>
            <person name="Fracchia K.M."/>
            <person name="Antoshechkin I."/>
            <person name="Mortazavi A."/>
            <person name="Wong G."/>
            <person name="Sternberg P.W."/>
        </authorList>
    </citation>
    <scope>NUCLEOTIDE SEQUENCE [LARGE SCALE GENOMIC DNA]</scope>
    <source>
        <strain evidence="3">MT8872</strain>
    </source>
</reference>
<feature type="compositionally biased region" description="Polar residues" evidence="2">
    <location>
        <begin position="511"/>
        <end position="523"/>
    </location>
</feature>
<dbReference type="AlphaFoldDB" id="A0A7E4VFR7"/>
<feature type="compositionally biased region" description="Basic and acidic residues" evidence="2">
    <location>
        <begin position="679"/>
        <end position="691"/>
    </location>
</feature>
<feature type="region of interest" description="Disordered" evidence="2">
    <location>
        <begin position="431"/>
        <end position="764"/>
    </location>
</feature>
<feature type="compositionally biased region" description="Acidic residues" evidence="2">
    <location>
        <begin position="643"/>
        <end position="660"/>
    </location>
</feature>
<feature type="compositionally biased region" description="Basic and acidic residues" evidence="2">
    <location>
        <begin position="442"/>
        <end position="475"/>
    </location>
</feature>
<feature type="compositionally biased region" description="Low complexity" evidence="2">
    <location>
        <begin position="579"/>
        <end position="594"/>
    </location>
</feature>
<reference evidence="4" key="2">
    <citation type="submission" date="2020-10" db="UniProtKB">
        <authorList>
            <consortium name="WormBaseParasite"/>
        </authorList>
    </citation>
    <scope>IDENTIFICATION</scope>
</reference>
<feature type="compositionally biased region" description="Low complexity" evidence="2">
    <location>
        <begin position="533"/>
        <end position="551"/>
    </location>
</feature>
<accession>A0A7E4VFR7</accession>
<keyword evidence="3" id="KW-1185">Reference proteome</keyword>
<keyword evidence="1" id="KW-0175">Coiled coil</keyword>
<evidence type="ECO:0000256" key="1">
    <source>
        <dbReference type="SAM" id="Coils"/>
    </source>
</evidence>
<dbReference type="Proteomes" id="UP000492821">
    <property type="component" value="Unassembled WGS sequence"/>
</dbReference>
<proteinExistence type="predicted"/>
<feature type="compositionally biased region" description="Polar residues" evidence="2">
    <location>
        <begin position="595"/>
        <end position="634"/>
    </location>
</feature>
<feature type="region of interest" description="Disordered" evidence="2">
    <location>
        <begin position="212"/>
        <end position="244"/>
    </location>
</feature>
<evidence type="ECO:0000313" key="3">
    <source>
        <dbReference type="Proteomes" id="UP000492821"/>
    </source>
</evidence>
<protein>
    <submittedName>
        <fullName evidence="4">CCHC-type domain-containing protein</fullName>
    </submittedName>
</protein>
<dbReference type="WBParaSite" id="Pan_g20562.t1">
    <property type="protein sequence ID" value="Pan_g20562.t1"/>
    <property type="gene ID" value="Pan_g20562"/>
</dbReference>
<evidence type="ECO:0000256" key="2">
    <source>
        <dbReference type="SAM" id="MobiDB-lite"/>
    </source>
</evidence>
<sequence>MPKRKSKKVRDDNKYPANRLIEIKDALEKRVLAAKERQLRSQLRREELEGDLEELQQERLSLTERLTEAKQGEALTREKERQIAAEFHRLSDERRHCEPGPLLRRSLTLGRELFELLVKDVAIEASARNTWFESAIRYSDMLKQRATERNELQARVLDVQRNCEADLEQKRHIYDGSGDLKNRNESLDAQIAMLKEWHSSLEMQIASVRAALDQKRRPITDDKPSDDHDSHDNHDAGAVVDETKPLDEQKPIELSMSPEWITVPTTSPAPSPGVFSGASVIASPSRFEDLSVDVIIDKPNKVCAQCNGIDCDPVFGHRTTFKTPPNAKPCEPRPAISMDCLAIMSTSTVTSTSVNTALALTAGTPPSSATSSAEDIKFIPDNADEIPVEADFSKLESAVPVPPNKTSPSSTPQKPEHDPVHDEMARLLNVLPDENSDEDDKKEESVAAKDRPYWELTEKKGGKGEKPNLDAEEIPKSVVTPGVEKAIVLSVVTPESNAKVVKSGADENVAKSPTGNADTSPEANKSPIRLVNSSTSAVSSSSPEKALSSGSNESAPMNTGSNESAVSLASAKDATSPESAKSAVSSASTTSVASLDSNASNGSTDSNASFTTIKTTADSVTSAVPSSTGTTETAESMKLSDSSSDDESEFTDEEIEDDTSELPSKTEELPFDDIISKLQHLEMPKYTKDDPLPATRPDIPEKPVPPTAKPKNGGLIQVWHEVLPEEVVPSPKTSTTTSEFESTDDEAENESSTSHDSDCPHRRR</sequence>
<feature type="coiled-coil region" evidence="1">
    <location>
        <begin position="17"/>
        <end position="72"/>
    </location>
</feature>
<organism evidence="3 4">
    <name type="scientific">Panagrellus redivivus</name>
    <name type="common">Microworm</name>
    <dbReference type="NCBI Taxonomy" id="6233"/>
    <lineage>
        <taxon>Eukaryota</taxon>
        <taxon>Metazoa</taxon>
        <taxon>Ecdysozoa</taxon>
        <taxon>Nematoda</taxon>
        <taxon>Chromadorea</taxon>
        <taxon>Rhabditida</taxon>
        <taxon>Tylenchina</taxon>
        <taxon>Panagrolaimomorpha</taxon>
        <taxon>Panagrolaimoidea</taxon>
        <taxon>Panagrolaimidae</taxon>
        <taxon>Panagrellus</taxon>
    </lineage>
</organism>
<feature type="compositionally biased region" description="Polar residues" evidence="2">
    <location>
        <begin position="552"/>
        <end position="567"/>
    </location>
</feature>
<name>A0A7E4VFR7_PANRE</name>
<feature type="region of interest" description="Disordered" evidence="2">
    <location>
        <begin position="394"/>
        <end position="419"/>
    </location>
</feature>